<keyword evidence="1" id="KW-0812">Transmembrane</keyword>
<feature type="transmembrane region" description="Helical" evidence="1">
    <location>
        <begin position="64"/>
        <end position="83"/>
    </location>
</feature>
<dbReference type="InterPro" id="IPR010559">
    <property type="entry name" value="Sig_transdc_His_kin_internal"/>
</dbReference>
<feature type="transmembrane region" description="Helical" evidence="1">
    <location>
        <begin position="7"/>
        <end position="26"/>
    </location>
</feature>
<dbReference type="AlphaFoldDB" id="A0A1Z4BRZ6"/>
<dbReference type="PANTHER" id="PTHR34220">
    <property type="entry name" value="SENSOR HISTIDINE KINASE YPDA"/>
    <property type="match status" value="1"/>
</dbReference>
<evidence type="ECO:0000256" key="1">
    <source>
        <dbReference type="SAM" id="Phobius"/>
    </source>
</evidence>
<reference evidence="4" key="1">
    <citation type="submission" date="2017-06" db="EMBL/GenBank/DDBJ databases">
        <title>Complete genome sequence of Capnocytophaga sp. KCOM 1579 (=ChDC OS43) isolated from a human refractory periapical abscess lesion.</title>
        <authorList>
            <person name="Kook J.-K."/>
            <person name="Park S.-N."/>
            <person name="Lim Y.K."/>
            <person name="Roh H."/>
        </authorList>
    </citation>
    <scope>NUCLEOTIDE SEQUENCE [LARGE SCALE GENOMIC DNA]</scope>
    <source>
        <strain evidence="4">ChDC OS43</strain>
    </source>
</reference>
<feature type="domain" description="Signal transduction histidine kinase internal region" evidence="2">
    <location>
        <begin position="145"/>
        <end position="223"/>
    </location>
</feature>
<dbReference type="EMBL" id="CP022022">
    <property type="protein sequence ID" value="ASF44038.1"/>
    <property type="molecule type" value="Genomic_DNA"/>
</dbReference>
<keyword evidence="1" id="KW-0472">Membrane</keyword>
<keyword evidence="1" id="KW-1133">Transmembrane helix</keyword>
<organism evidence="3 4">
    <name type="scientific">Capnocytophaga endodontalis</name>
    <dbReference type="NCBI Taxonomy" id="2708117"/>
    <lineage>
        <taxon>Bacteria</taxon>
        <taxon>Pseudomonadati</taxon>
        <taxon>Bacteroidota</taxon>
        <taxon>Flavobacteriia</taxon>
        <taxon>Flavobacteriales</taxon>
        <taxon>Flavobacteriaceae</taxon>
        <taxon>Capnocytophaga</taxon>
    </lineage>
</organism>
<dbReference type="Proteomes" id="UP000197007">
    <property type="component" value="Chromosome"/>
</dbReference>
<keyword evidence="3" id="KW-0808">Transferase</keyword>
<dbReference type="InterPro" id="IPR050640">
    <property type="entry name" value="Bact_2-comp_sensor_kinase"/>
</dbReference>
<proteinExistence type="predicted"/>
<protein>
    <submittedName>
        <fullName evidence="3">Histidine kinase</fullName>
    </submittedName>
</protein>
<dbReference type="KEGG" id="capn:CBG49_13590"/>
<evidence type="ECO:0000313" key="4">
    <source>
        <dbReference type="Proteomes" id="UP000197007"/>
    </source>
</evidence>
<evidence type="ECO:0000259" key="2">
    <source>
        <dbReference type="Pfam" id="PF06580"/>
    </source>
</evidence>
<feature type="transmembrane region" description="Helical" evidence="1">
    <location>
        <begin position="103"/>
        <end position="122"/>
    </location>
</feature>
<dbReference type="GO" id="GO:0016020">
    <property type="term" value="C:membrane"/>
    <property type="evidence" value="ECO:0007669"/>
    <property type="project" value="InterPro"/>
</dbReference>
<evidence type="ECO:0000313" key="3">
    <source>
        <dbReference type="EMBL" id="ASF44038.1"/>
    </source>
</evidence>
<feature type="transmembrane region" description="Helical" evidence="1">
    <location>
        <begin position="32"/>
        <end position="55"/>
    </location>
</feature>
<dbReference type="Pfam" id="PF06580">
    <property type="entry name" value="His_kinase"/>
    <property type="match status" value="1"/>
</dbReference>
<accession>A0A1Z4BRZ6</accession>
<dbReference type="InterPro" id="IPR036890">
    <property type="entry name" value="HATPase_C_sf"/>
</dbReference>
<dbReference type="Gene3D" id="3.30.565.10">
    <property type="entry name" value="Histidine kinase-like ATPase, C-terminal domain"/>
    <property type="match status" value="1"/>
</dbReference>
<keyword evidence="4" id="KW-1185">Reference proteome</keyword>
<name>A0A1Z4BRZ6_9FLAO</name>
<gene>
    <name evidence="3" type="ORF">CBG49_13590</name>
</gene>
<keyword evidence="3" id="KW-0418">Kinase</keyword>
<dbReference type="RefSeq" id="WP_088594896.1">
    <property type="nucleotide sequence ID" value="NZ_CP022022.1"/>
</dbReference>
<dbReference type="PANTHER" id="PTHR34220:SF7">
    <property type="entry name" value="SENSOR HISTIDINE KINASE YPDA"/>
    <property type="match status" value="1"/>
</dbReference>
<sequence length="331" mass="38896">MKLLTHIASWVVVCILPALIFISEGNQRFEEALYRSLISLPFLMFLFYISFYWLIDKLWFKKRYILFIWVAVALILCISYSKYELFSYFALHKNKHKMPPFHAFVYFDFLSNLLPVVFAMAIRYAQRNFSLEIAQKEVKAQKLQADLTQLRYQLQPHFFFNALNNIYSLIAFDPQKAQQSVHSLSKLMRHFMQNSDQKQISLAEEVDFLQQYISLMQLRLTDKTTVRVDFPKQLPPLTIAPLLFISLVENAFKHGVSATEATELSFSLRVEENKVLFRSENTIIPTNESLYSSGIGIDNLKKRLRLLYPEKHQYTVEERDGKYIAQLTINN</sequence>
<dbReference type="GO" id="GO:0000155">
    <property type="term" value="F:phosphorelay sensor kinase activity"/>
    <property type="evidence" value="ECO:0007669"/>
    <property type="project" value="InterPro"/>
</dbReference>